<keyword evidence="8" id="KW-1185">Reference proteome</keyword>
<evidence type="ECO:0000313" key="7">
    <source>
        <dbReference type="EMBL" id="THF49218.1"/>
    </source>
</evidence>
<feature type="domain" description="Metallo-beta-lactamase" evidence="6">
    <location>
        <begin position="43"/>
        <end position="244"/>
    </location>
</feature>
<dbReference type="GO" id="GO:0016787">
    <property type="term" value="F:hydrolase activity"/>
    <property type="evidence" value="ECO:0007669"/>
    <property type="project" value="UniProtKB-KW"/>
</dbReference>
<sequence>MDMIAPQYRVLSLRVAADPQRTVGTNFFFDSMPADADLPMPQDYIFWIIEGNGRLIVVDTCFNQEASERRGRRMLRPVERHLADLGIAAEDVTDVIMTHLHWDHAGNIGLFPNARFHVQADELAFCTGRAMLHRGVSKIYNREDVQAFLVPLFEGRVALLKGDAILFPGISVSKVGGHTPGSMTVNINTQRGQIVLASDAAHFYANFANKSPFPILDSFPQALEAFDIIHRLAGGSLAHVIPGHDPLIMSVFPAHADFESIALLHQEPLIDPAVLIRQQFAARKVPA</sequence>
<keyword evidence="5" id="KW-0862">Zinc</keyword>
<dbReference type="InterPro" id="IPR051013">
    <property type="entry name" value="MBL_superfamily_lactonases"/>
</dbReference>
<organism evidence="7 8">
    <name type="scientific">Allorhizobium terrae</name>
    <dbReference type="NCBI Taxonomy" id="1848972"/>
    <lineage>
        <taxon>Bacteria</taxon>
        <taxon>Pseudomonadati</taxon>
        <taxon>Pseudomonadota</taxon>
        <taxon>Alphaproteobacteria</taxon>
        <taxon>Hyphomicrobiales</taxon>
        <taxon>Rhizobiaceae</taxon>
        <taxon>Rhizobium/Agrobacterium group</taxon>
        <taxon>Allorhizobium</taxon>
    </lineage>
</organism>
<dbReference type="Pfam" id="PF00753">
    <property type="entry name" value="Lactamase_B"/>
    <property type="match status" value="1"/>
</dbReference>
<dbReference type="EMBL" id="SSOA01000006">
    <property type="protein sequence ID" value="THF49218.1"/>
    <property type="molecule type" value="Genomic_DNA"/>
</dbReference>
<comment type="cofactor">
    <cofactor evidence="1">
        <name>Zn(2+)</name>
        <dbReference type="ChEBI" id="CHEBI:29105"/>
    </cofactor>
</comment>
<evidence type="ECO:0000256" key="1">
    <source>
        <dbReference type="ARBA" id="ARBA00001947"/>
    </source>
</evidence>
<gene>
    <name evidence="7" type="ORF">E6C51_12565</name>
</gene>
<dbReference type="PANTHER" id="PTHR42978:SF7">
    <property type="entry name" value="METALLO-HYDROLASE RV2300C-RELATED"/>
    <property type="match status" value="1"/>
</dbReference>
<accession>A0A4S3ZU28</accession>
<reference evidence="7 8" key="1">
    <citation type="submission" date="2019-04" db="EMBL/GenBank/DDBJ databases">
        <title>Rhizobium terrae sp. nov., isolated from a paddy soil.</title>
        <authorList>
            <person name="Lin S.-Y."/>
            <person name="Hameed A."/>
            <person name="Huang H.-I."/>
            <person name="Young C.-C."/>
        </authorList>
    </citation>
    <scope>NUCLEOTIDE SEQUENCE [LARGE SCALE GENOMIC DNA]</scope>
    <source>
        <strain evidence="7 8">CC-HIH110</strain>
    </source>
</reference>
<dbReference type="Proteomes" id="UP000310754">
    <property type="component" value="Unassembled WGS sequence"/>
</dbReference>
<dbReference type="GO" id="GO:0046872">
    <property type="term" value="F:metal ion binding"/>
    <property type="evidence" value="ECO:0007669"/>
    <property type="project" value="UniProtKB-KW"/>
</dbReference>
<comment type="similarity">
    <text evidence="2">Belongs to the metallo-beta-lactamase superfamily.</text>
</comment>
<evidence type="ECO:0000256" key="4">
    <source>
        <dbReference type="ARBA" id="ARBA00022801"/>
    </source>
</evidence>
<dbReference type="AlphaFoldDB" id="A0A4S3ZU28"/>
<keyword evidence="3" id="KW-0479">Metal-binding</keyword>
<evidence type="ECO:0000313" key="8">
    <source>
        <dbReference type="Proteomes" id="UP000310754"/>
    </source>
</evidence>
<evidence type="ECO:0000256" key="5">
    <source>
        <dbReference type="ARBA" id="ARBA00022833"/>
    </source>
</evidence>
<evidence type="ECO:0000259" key="6">
    <source>
        <dbReference type="SMART" id="SM00849"/>
    </source>
</evidence>
<evidence type="ECO:0000256" key="2">
    <source>
        <dbReference type="ARBA" id="ARBA00007749"/>
    </source>
</evidence>
<proteinExistence type="inferred from homology"/>
<dbReference type="SMART" id="SM00849">
    <property type="entry name" value="Lactamase_B"/>
    <property type="match status" value="1"/>
</dbReference>
<dbReference type="PANTHER" id="PTHR42978">
    <property type="entry name" value="QUORUM-QUENCHING LACTONASE YTNP-RELATED-RELATED"/>
    <property type="match status" value="1"/>
</dbReference>
<evidence type="ECO:0000256" key="3">
    <source>
        <dbReference type="ARBA" id="ARBA00022723"/>
    </source>
</evidence>
<dbReference type="RefSeq" id="WP_190236206.1">
    <property type="nucleotide sequence ID" value="NZ_SSOA01000006.1"/>
</dbReference>
<dbReference type="InterPro" id="IPR001279">
    <property type="entry name" value="Metallo-B-lactamas"/>
</dbReference>
<protein>
    <submittedName>
        <fullName evidence="7">N-acyl homoserine lactonase family protein</fullName>
    </submittedName>
</protein>
<name>A0A4S3ZU28_9HYPH</name>
<keyword evidence="4" id="KW-0378">Hydrolase</keyword>
<dbReference type="CDD" id="cd07729">
    <property type="entry name" value="AHL_lactonase_MBL-fold"/>
    <property type="match status" value="1"/>
</dbReference>
<dbReference type="InterPro" id="IPR036866">
    <property type="entry name" value="RibonucZ/Hydroxyglut_hydro"/>
</dbReference>
<dbReference type="Gene3D" id="3.60.15.10">
    <property type="entry name" value="Ribonuclease Z/Hydroxyacylglutathione hydrolase-like"/>
    <property type="match status" value="1"/>
</dbReference>
<dbReference type="SUPFAM" id="SSF56281">
    <property type="entry name" value="Metallo-hydrolase/oxidoreductase"/>
    <property type="match status" value="1"/>
</dbReference>
<comment type="caution">
    <text evidence="7">The sequence shown here is derived from an EMBL/GenBank/DDBJ whole genome shotgun (WGS) entry which is preliminary data.</text>
</comment>